<dbReference type="EMBL" id="CP042430">
    <property type="protein sequence ID" value="QEC48548.1"/>
    <property type="molecule type" value="Genomic_DNA"/>
</dbReference>
<gene>
    <name evidence="2" type="ORF">FSW04_13880</name>
</gene>
<sequence>MDPALEDLASRLRDRLLAEAGDAGPPASLPERIRALVDREAGLLDAATRELLVAGIARRSFGLGPLEPLLADPDVDEIMVNGAGGPGTVWVERAGRLEPTAVAFADEAQLRHAIERILAPVGRRVDEAEPLADARLADRTCRMRRS</sequence>
<dbReference type="Proteomes" id="UP000321805">
    <property type="component" value="Chromosome"/>
</dbReference>
<evidence type="ECO:0000313" key="2">
    <source>
        <dbReference type="EMBL" id="QEC48548.1"/>
    </source>
</evidence>
<name>A0A5B8U6S8_9ACTN</name>
<protein>
    <submittedName>
        <fullName evidence="2">Uncharacterized protein</fullName>
    </submittedName>
</protein>
<dbReference type="SUPFAM" id="SSF52540">
    <property type="entry name" value="P-loop containing nucleoside triphosphate hydrolases"/>
    <property type="match status" value="1"/>
</dbReference>
<dbReference type="AlphaFoldDB" id="A0A5B8U6S8"/>
<keyword evidence="3" id="KW-1185">Reference proteome</keyword>
<proteinExistence type="inferred from homology"/>
<accession>A0A5B8U6S8</accession>
<dbReference type="PANTHER" id="PTHR30486:SF6">
    <property type="entry name" value="TYPE IV PILUS RETRACTATION ATPASE PILT"/>
    <property type="match status" value="1"/>
</dbReference>
<dbReference type="GO" id="GO:0016887">
    <property type="term" value="F:ATP hydrolysis activity"/>
    <property type="evidence" value="ECO:0007669"/>
    <property type="project" value="InterPro"/>
</dbReference>
<dbReference type="InterPro" id="IPR027417">
    <property type="entry name" value="P-loop_NTPase"/>
</dbReference>
<evidence type="ECO:0000313" key="3">
    <source>
        <dbReference type="Proteomes" id="UP000321805"/>
    </source>
</evidence>
<dbReference type="RefSeq" id="WP_146920215.1">
    <property type="nucleotide sequence ID" value="NZ_CP042430.1"/>
</dbReference>
<dbReference type="OrthoDB" id="9810761at2"/>
<evidence type="ECO:0000256" key="1">
    <source>
        <dbReference type="ARBA" id="ARBA00006611"/>
    </source>
</evidence>
<comment type="similarity">
    <text evidence="1">Belongs to the GSP E family.</text>
</comment>
<dbReference type="Gene3D" id="3.30.450.380">
    <property type="match status" value="1"/>
</dbReference>
<organism evidence="2 3">
    <name type="scientific">Baekduia soli</name>
    <dbReference type="NCBI Taxonomy" id="496014"/>
    <lineage>
        <taxon>Bacteria</taxon>
        <taxon>Bacillati</taxon>
        <taxon>Actinomycetota</taxon>
        <taxon>Thermoleophilia</taxon>
        <taxon>Solirubrobacterales</taxon>
        <taxon>Baekduiaceae</taxon>
        <taxon>Baekduia</taxon>
    </lineage>
</organism>
<dbReference type="PANTHER" id="PTHR30486">
    <property type="entry name" value="TWITCHING MOTILITY PROTEIN PILT"/>
    <property type="match status" value="1"/>
</dbReference>
<dbReference type="KEGG" id="bsol:FSW04_13880"/>
<dbReference type="InterPro" id="IPR050921">
    <property type="entry name" value="T4SS_GSP_E_ATPase"/>
</dbReference>
<reference evidence="2 3" key="1">
    <citation type="journal article" date="2018" name="J. Microbiol.">
        <title>Baekduia soli gen. nov., sp. nov., a novel bacterium isolated from the soil of Baekdu Mountain and proposal of a novel family name, Baekduiaceae fam. nov.</title>
        <authorList>
            <person name="An D.S."/>
            <person name="Siddiqi M.Z."/>
            <person name="Kim K.H."/>
            <person name="Yu H.S."/>
            <person name="Im W.T."/>
        </authorList>
    </citation>
    <scope>NUCLEOTIDE SEQUENCE [LARGE SCALE GENOMIC DNA]</scope>
    <source>
        <strain evidence="2 3">BR7-21</strain>
    </source>
</reference>